<dbReference type="Proteomes" id="UP000635387">
    <property type="component" value="Unassembled WGS sequence"/>
</dbReference>
<dbReference type="PANTHER" id="PTHR48182">
    <property type="entry name" value="PROTEIN SERAC1"/>
    <property type="match status" value="1"/>
</dbReference>
<feature type="domain" description="DUF676" evidence="5">
    <location>
        <begin position="17"/>
        <end position="157"/>
    </location>
</feature>
<comment type="subcellular location">
    <subcellularLocation>
        <location evidence="1">Endoplasmic reticulum</location>
    </subcellularLocation>
    <subcellularLocation>
        <location evidence="2">Membrane</location>
    </subcellularLocation>
</comment>
<dbReference type="Gene3D" id="1.25.40.10">
    <property type="entry name" value="Tetratricopeptide repeat domain"/>
    <property type="match status" value="2"/>
</dbReference>
<reference evidence="7" key="1">
    <citation type="journal article" date="2019" name="Int. J. Syst. Evol. Microbiol.">
        <title>The Global Catalogue of Microorganisms (GCM) 10K type strain sequencing project: providing services to taxonomists for standard genome sequencing and annotation.</title>
        <authorList>
            <consortium name="The Broad Institute Genomics Platform"/>
            <consortium name="The Broad Institute Genome Sequencing Center for Infectious Disease"/>
            <person name="Wu L."/>
            <person name="Ma J."/>
        </authorList>
    </citation>
    <scope>NUCLEOTIDE SEQUENCE [LARGE SCALE GENOMIC DNA]</scope>
    <source>
        <strain evidence="7">CGMCC 4.7683</strain>
    </source>
</reference>
<evidence type="ECO:0000256" key="2">
    <source>
        <dbReference type="ARBA" id="ARBA00004370"/>
    </source>
</evidence>
<evidence type="ECO:0000256" key="4">
    <source>
        <dbReference type="ARBA" id="ARBA00023136"/>
    </source>
</evidence>
<dbReference type="RefSeq" id="WP_191255149.1">
    <property type="nucleotide sequence ID" value="NZ_BNAY01000003.1"/>
</dbReference>
<evidence type="ECO:0000259" key="5">
    <source>
        <dbReference type="Pfam" id="PF05057"/>
    </source>
</evidence>
<dbReference type="PANTHER" id="PTHR48182:SF2">
    <property type="entry name" value="PROTEIN SERAC1"/>
    <property type="match status" value="1"/>
</dbReference>
<evidence type="ECO:0000313" key="6">
    <source>
        <dbReference type="EMBL" id="GHH15702.1"/>
    </source>
</evidence>
<keyword evidence="4" id="KW-0472">Membrane</keyword>
<dbReference type="InterPro" id="IPR007751">
    <property type="entry name" value="DUF676_lipase-like"/>
</dbReference>
<organism evidence="6 7">
    <name type="scientific">Amycolatopsis oliviviridis</name>
    <dbReference type="NCBI Taxonomy" id="1471590"/>
    <lineage>
        <taxon>Bacteria</taxon>
        <taxon>Bacillati</taxon>
        <taxon>Actinomycetota</taxon>
        <taxon>Actinomycetes</taxon>
        <taxon>Pseudonocardiales</taxon>
        <taxon>Pseudonocardiaceae</taxon>
        <taxon>Amycolatopsis</taxon>
    </lineage>
</organism>
<dbReference type="SUPFAM" id="SSF53474">
    <property type="entry name" value="alpha/beta-Hydrolases"/>
    <property type="match status" value="1"/>
</dbReference>
<keyword evidence="7" id="KW-1185">Reference proteome</keyword>
<dbReference type="InterPro" id="IPR029058">
    <property type="entry name" value="AB_hydrolase_fold"/>
</dbReference>
<comment type="caution">
    <text evidence="6">The sequence shown here is derived from an EMBL/GenBank/DDBJ whole genome shotgun (WGS) entry which is preliminary data.</text>
</comment>
<accession>A0ABQ3LH07</accession>
<protein>
    <recommendedName>
        <fullName evidence="5">DUF676 domain-containing protein</fullName>
    </recommendedName>
</protein>
<sequence length="1421" mass="155578">MTDLVEVCVGEDPVVDVVFVHGLDGDARESWSAGTSDSFWPEWLAEEVGGLAVWSLGYDAASSGWLGHAMPIQDRAINLLARLENDGIGQRPLCFVTHSMGGLVVKEMLLHAAESRSGYAEFATATRGVVFLATPHTGSDVATKAIVKALGVVFRRTVAVGALERNSAHLRQLNTRYRNWATDPQVRIGHKIFYETRSTRGVHVVDAGSADPGIPGQTPIPVDANHIEICKPVERNDLVYGQIKRFVAGIAEAVKAGGTAPPGPGPPEDSGYWHQVTQIAPAELSEREEELAALTEFCTAEEVDVPYRWWRGEAWTGKSALMSWFVLHPPEDVRIVSFFVTARLQGHNDRAGFVENVVEQLEALLGADRRDLTENTRESYLLKLLADAASRCEAVGKRLVLLVDGLDEDSGVTTDPDARSIAALLPSRPPSGTRVIVTGRPNPLAPLDVPSSHPLRDDTIVRRLSPSRAARDVRREMEQELRRLLKGEPRDRDLLGLLTVAGSGLTADELAGLIGSTAQDVEYRLGTRTGRSFVRRDDMYVLGHDDLRTTALAIHSTQELDRHRDRIHRWIDRHREQGWPDAPSRFLLRGYLAMLVDRKDRARSLSLTTDPTRHQWLLAQTGDDVHALREIKTALALYVADEPSDLAAIGTLAFFRDELETHVKRPLTGLPTILVLLGQPGRAKSLAEVAENTTWAWDRLIARVAETGDIDTAVAWLSQVPEEPWGNSHRVAKMAIVTAMTVAHRDAEARELADRTAWPWGTIALARGHAETRRTEEALRLLDSVTEGLQPDHAVAVVKLLVRLGDVGRIEALVARADTNELKARLLAAAAAGLMPTDREQAEPMLGRAEDFLATGPRPEKDADTVTDLCLARIAMDDYESALRDIRSANAPGPREWVFVRLAMRLTAVGRWEDALRVARSFRDPYATVKALAAVFRCLDPVPDEPRIRQLITEAEVVATSYHREHDLLNATVSIRAGSLLEGARILVTAEPFDVATGAPSEQAVRQARVWTAQAEQIHRTKDNLQERAYALGDLAMALVTAESEKSLTRRTIALARKHLDELAPRLGATAMGQLALAAAEFGDHDTAVKLTETAIARIEERNDRYSSYYYCMAAFTVSKAWDKAQSLAESFAGRPGYHFAEKRTFTDAWLAAGKELSAVSSFVSVRDLVVMLVKSGRIEEGETLIVSLPAGARLGAQARMARELAVLGEQEALNRVLASMDDSGSADLAAQKLDTVLDGMVAYAVAGRADDAERRLRAAADQCHSLSGFRQPDAYLAVVRALCELPKSVQGSVTGHLSTLVTTIRSLKIRGIESRAAYLTRLVSVLTRGGQDLLATHVAAEISESWSDGGKQPAEHLRLASALGDGPVHDKLACEQLAGAWKNDSWSLPLREVARRRPEVVETLAKLVLSHWDQPIKGIA</sequence>
<name>A0ABQ3LH07_9PSEU</name>
<proteinExistence type="predicted"/>
<dbReference type="Pfam" id="PF05057">
    <property type="entry name" value="DUF676"/>
    <property type="match status" value="1"/>
</dbReference>
<evidence type="ECO:0000313" key="7">
    <source>
        <dbReference type="Proteomes" id="UP000635387"/>
    </source>
</evidence>
<keyword evidence="3" id="KW-0256">Endoplasmic reticulum</keyword>
<evidence type="ECO:0000256" key="3">
    <source>
        <dbReference type="ARBA" id="ARBA00022824"/>
    </source>
</evidence>
<dbReference type="InterPro" id="IPR011990">
    <property type="entry name" value="TPR-like_helical_dom_sf"/>
</dbReference>
<dbReference type="Gene3D" id="3.40.50.1820">
    <property type="entry name" value="alpha/beta hydrolase"/>
    <property type="match status" value="1"/>
</dbReference>
<dbReference type="InterPro" id="IPR052374">
    <property type="entry name" value="SERAC1"/>
</dbReference>
<evidence type="ECO:0000256" key="1">
    <source>
        <dbReference type="ARBA" id="ARBA00004240"/>
    </source>
</evidence>
<dbReference type="EMBL" id="BNAY01000003">
    <property type="protein sequence ID" value="GHH15702.1"/>
    <property type="molecule type" value="Genomic_DNA"/>
</dbReference>
<gene>
    <name evidence="6" type="ORF">GCM10017790_30500</name>
</gene>